<dbReference type="InterPro" id="IPR008490">
    <property type="entry name" value="Transposase_InsH_N"/>
</dbReference>
<organism evidence="2 3">
    <name type="scientific">Paraburkholderia youngii</name>
    <dbReference type="NCBI Taxonomy" id="2782701"/>
    <lineage>
        <taxon>Bacteria</taxon>
        <taxon>Pseudomonadati</taxon>
        <taxon>Pseudomonadota</taxon>
        <taxon>Betaproteobacteria</taxon>
        <taxon>Burkholderiales</taxon>
        <taxon>Burkholderiaceae</taxon>
        <taxon>Paraburkholderia</taxon>
    </lineage>
</organism>
<accession>A0ABX2NXR8</accession>
<feature type="non-terminal residue" evidence="2">
    <location>
        <position position="53"/>
    </location>
</feature>
<keyword evidence="3" id="KW-1185">Reference proteome</keyword>
<evidence type="ECO:0000259" key="1">
    <source>
        <dbReference type="Pfam" id="PF05598"/>
    </source>
</evidence>
<reference evidence="2 3" key="1">
    <citation type="submission" date="2019-08" db="EMBL/GenBank/DDBJ databases">
        <title>Paraburkholderia simonii sp. nov. and P. youngii sp. nov. Brazilian and Mexican Mimosa-associated rhizobia.</title>
        <authorList>
            <person name="Mavima L."/>
            <person name="Beukes C.W."/>
            <person name="Palmer M."/>
            <person name="De Meyer S.E."/>
            <person name="James E.K."/>
            <person name="Maluk M."/>
            <person name="Avontuur J.R."/>
            <person name="Chan W.Y."/>
            <person name="Venter S.N."/>
            <person name="Steenkamp E.T."/>
        </authorList>
    </citation>
    <scope>NUCLEOTIDE SEQUENCE [LARGE SCALE GENOMIC DNA]</scope>
    <source>
        <strain evidence="2 3">JPY454</strain>
    </source>
</reference>
<evidence type="ECO:0000313" key="2">
    <source>
        <dbReference type="EMBL" id="NVI09326.1"/>
    </source>
</evidence>
<proteinExistence type="predicted"/>
<protein>
    <submittedName>
        <fullName evidence="2">IS5/IS1182 family transposase</fullName>
    </submittedName>
</protein>
<feature type="domain" description="Transposase InsH N-terminal" evidence="1">
    <location>
        <begin position="13"/>
        <end position="52"/>
    </location>
</feature>
<sequence>MTQLGLGLDLLTKRTRKREFLDEMRRVVPWSRLIALIEPHYPRGKTGRPPFPI</sequence>
<comment type="caution">
    <text evidence="2">The sequence shown here is derived from an EMBL/GenBank/DDBJ whole genome shotgun (WGS) entry which is preliminary data.</text>
</comment>
<name>A0ABX2NXR8_9BURK</name>
<dbReference type="Proteomes" id="UP000821598">
    <property type="component" value="Unassembled WGS sequence"/>
</dbReference>
<evidence type="ECO:0000313" key="3">
    <source>
        <dbReference type="Proteomes" id="UP000821598"/>
    </source>
</evidence>
<dbReference type="EMBL" id="VOMC01000077">
    <property type="protein sequence ID" value="NVI09326.1"/>
    <property type="molecule type" value="Genomic_DNA"/>
</dbReference>
<dbReference type="Pfam" id="PF05598">
    <property type="entry name" value="DUF772"/>
    <property type="match status" value="1"/>
</dbReference>
<gene>
    <name evidence="2" type="ORF">FSB64_37820</name>
</gene>